<dbReference type="AlphaFoldDB" id="A0AAU7KZU5"/>
<dbReference type="InterPro" id="IPR010045">
    <property type="entry name" value="DeoB"/>
</dbReference>
<dbReference type="GO" id="GO:0000287">
    <property type="term" value="F:magnesium ion binding"/>
    <property type="evidence" value="ECO:0007669"/>
    <property type="project" value="UniProtKB-UniRule"/>
</dbReference>
<name>A0AAU7KZU5_9GAMM</name>
<evidence type="ECO:0000256" key="7">
    <source>
        <dbReference type="NCBIfam" id="TIGR01696"/>
    </source>
</evidence>
<comment type="similarity">
    <text evidence="1 6">Belongs to the phosphopentomutase family.</text>
</comment>
<comment type="pathway">
    <text evidence="6">Carbohydrate degradation; 2-deoxy-D-ribose 1-phosphate degradation; D-glyceraldehyde 3-phosphate and acetaldehyde from 2-deoxy-alpha-D-ribose 1-phosphate: step 1/2.</text>
</comment>
<dbReference type="PANTHER" id="PTHR21110:SF0">
    <property type="entry name" value="PHOSPHOPENTOMUTASE"/>
    <property type="match status" value="1"/>
</dbReference>
<reference evidence="9" key="1">
    <citation type="submission" date="2022-06" db="EMBL/GenBank/DDBJ databases">
        <title>A novel DMS-producing enzyme.</title>
        <authorList>
            <person name="Zhang Y."/>
        </authorList>
    </citation>
    <scope>NUCLEOTIDE SEQUENCE</scope>
    <source>
        <strain evidence="9">H10-59</strain>
    </source>
</reference>
<dbReference type="SUPFAM" id="SSF53649">
    <property type="entry name" value="Alkaline phosphatase-like"/>
    <property type="match status" value="1"/>
</dbReference>
<dbReference type="GO" id="GO:0005829">
    <property type="term" value="C:cytosol"/>
    <property type="evidence" value="ECO:0007669"/>
    <property type="project" value="TreeGrafter"/>
</dbReference>
<gene>
    <name evidence="6" type="primary">deoB</name>
    <name evidence="9" type="ORF">NFG57_05570</name>
</gene>
<evidence type="ECO:0000256" key="2">
    <source>
        <dbReference type="ARBA" id="ARBA00022490"/>
    </source>
</evidence>
<evidence type="ECO:0000259" key="8">
    <source>
        <dbReference type="Pfam" id="PF01676"/>
    </source>
</evidence>
<comment type="cofactor">
    <cofactor evidence="6">
        <name>Mn(2+)</name>
        <dbReference type="ChEBI" id="CHEBI:29035"/>
    </cofactor>
    <text evidence="6">Binds 2 manganese ions.</text>
</comment>
<dbReference type="PIRSF" id="PIRSF001491">
    <property type="entry name" value="Ppentomutase"/>
    <property type="match status" value="1"/>
</dbReference>
<comment type="function">
    <text evidence="6">Isomerase that catalyzes the conversion of deoxy-ribose 1-phosphate (dRib-1-P) and ribose 1-phosphate (Rib-1-P) to deoxy-ribose 5-phosphate (dRib-5-P) and ribose 5-phosphate (Rib-5-P), respectively.</text>
</comment>
<dbReference type="Gene3D" id="3.30.70.1250">
    <property type="entry name" value="Phosphopentomutase"/>
    <property type="match status" value="1"/>
</dbReference>
<dbReference type="HAMAP" id="MF_00740">
    <property type="entry name" value="Phosphopentomut"/>
    <property type="match status" value="1"/>
</dbReference>
<feature type="binding site" evidence="6">
    <location>
        <position position="348"/>
    </location>
    <ligand>
        <name>Mn(2+)</name>
        <dbReference type="ChEBI" id="CHEBI:29035"/>
        <label>1</label>
    </ligand>
</feature>
<dbReference type="GO" id="GO:0006018">
    <property type="term" value="P:2-deoxyribose 1-phosphate catabolic process"/>
    <property type="evidence" value="ECO:0007669"/>
    <property type="project" value="UniProtKB-UniRule"/>
</dbReference>
<dbReference type="Pfam" id="PF01676">
    <property type="entry name" value="Metalloenzyme"/>
    <property type="match status" value="1"/>
</dbReference>
<feature type="binding site" evidence="6">
    <location>
        <position position="359"/>
    </location>
    <ligand>
        <name>Mn(2+)</name>
        <dbReference type="ChEBI" id="CHEBI:29035"/>
        <label>2</label>
    </ligand>
</feature>
<keyword evidence="4 6" id="KW-0464">Manganese</keyword>
<proteinExistence type="inferred from homology"/>
<feature type="domain" description="Metalloenzyme" evidence="8">
    <location>
        <begin position="3"/>
        <end position="398"/>
    </location>
</feature>
<feature type="binding site" evidence="6">
    <location>
        <position position="311"/>
    </location>
    <ligand>
        <name>Mn(2+)</name>
        <dbReference type="ChEBI" id="CHEBI:29035"/>
        <label>2</label>
    </ligand>
</feature>
<accession>A0AAU7KZU5</accession>
<dbReference type="NCBIfam" id="NF003766">
    <property type="entry name" value="PRK05362.1"/>
    <property type="match status" value="1"/>
</dbReference>
<dbReference type="InterPro" id="IPR017850">
    <property type="entry name" value="Alkaline_phosphatase_core_sf"/>
</dbReference>
<evidence type="ECO:0000256" key="4">
    <source>
        <dbReference type="ARBA" id="ARBA00023211"/>
    </source>
</evidence>
<dbReference type="EMBL" id="CP098828">
    <property type="protein sequence ID" value="XBO76243.1"/>
    <property type="molecule type" value="Genomic_DNA"/>
</dbReference>
<dbReference type="NCBIfam" id="TIGR01696">
    <property type="entry name" value="deoB"/>
    <property type="match status" value="1"/>
</dbReference>
<keyword evidence="5 6" id="KW-0413">Isomerase</keyword>
<keyword evidence="3 6" id="KW-0479">Metal-binding</keyword>
<comment type="subcellular location">
    <subcellularLocation>
        <location evidence="6">Cytoplasm</location>
    </subcellularLocation>
</comment>
<dbReference type="Gene3D" id="3.40.720.10">
    <property type="entry name" value="Alkaline Phosphatase, subunit A"/>
    <property type="match status" value="1"/>
</dbReference>
<sequence>MSRAIVLVMDSFGIGAAPDAERFGDAGADTLGHIAEACARGQADDRGRRGPLQLPNLARLGLYHAHREATGASAAGIQLGEVDGAYAHAMEVSSGKDTPSGHWEIAGVPVRFDWGYFEDREQSFPPLLLRALIEEAALPGVLGNCHASGTEIIARLGEEHCASGKPIVYTSADSVFQIAAHEDSFGLERLLSLCETARRLLEPYNIGRVIARPFVGDDAASFQRTGNRRDYSVEPPSPTVLSKLHDAGGEVVAIGKIADIYAHCGISRLIKASGHDALMAATLAAMDEPVASDTQRLIMTNFVDFDMVYGHRRDVSGYAAALEAFDQQLPALLERLTDDDLLVITADHGCDPTWQGSDHTREFIPVLASGAGLAAGSLGRRQSFADIGQSLASYFGLAPMADGESFIERKRALDRRGA</sequence>
<dbReference type="PANTHER" id="PTHR21110">
    <property type="entry name" value="PHOSPHOPENTOMUTASE"/>
    <property type="match status" value="1"/>
</dbReference>
<dbReference type="GO" id="GO:0008973">
    <property type="term" value="F:phosphopentomutase activity"/>
    <property type="evidence" value="ECO:0007669"/>
    <property type="project" value="UniProtKB-UniRule"/>
</dbReference>
<dbReference type="GO" id="GO:0009117">
    <property type="term" value="P:nucleotide metabolic process"/>
    <property type="evidence" value="ECO:0007669"/>
    <property type="project" value="UniProtKB-UniRule"/>
</dbReference>
<dbReference type="SUPFAM" id="SSF143856">
    <property type="entry name" value="DeoB insert domain-like"/>
    <property type="match status" value="1"/>
</dbReference>
<dbReference type="FunFam" id="3.30.70.1250:FF:000001">
    <property type="entry name" value="Phosphopentomutase"/>
    <property type="match status" value="1"/>
</dbReference>
<dbReference type="EC" id="5.4.2.7" evidence="6 7"/>
<organism evidence="9">
    <name type="scientific">Halomonas sp. H10-59</name>
    <dbReference type="NCBI Taxonomy" id="2950874"/>
    <lineage>
        <taxon>Bacteria</taxon>
        <taxon>Pseudomonadati</taxon>
        <taxon>Pseudomonadota</taxon>
        <taxon>Gammaproteobacteria</taxon>
        <taxon>Oceanospirillales</taxon>
        <taxon>Halomonadaceae</taxon>
        <taxon>Halomonas</taxon>
    </lineage>
</organism>
<feature type="binding site" evidence="6">
    <location>
        <position position="10"/>
    </location>
    <ligand>
        <name>Mn(2+)</name>
        <dbReference type="ChEBI" id="CHEBI:29035"/>
        <label>1</label>
    </ligand>
</feature>
<evidence type="ECO:0000256" key="5">
    <source>
        <dbReference type="ARBA" id="ARBA00023235"/>
    </source>
</evidence>
<evidence type="ECO:0000256" key="1">
    <source>
        <dbReference type="ARBA" id="ARBA00010373"/>
    </source>
</evidence>
<dbReference type="RefSeq" id="WP_348815591.1">
    <property type="nucleotide sequence ID" value="NZ_CP098828.1"/>
</dbReference>
<dbReference type="InterPro" id="IPR024052">
    <property type="entry name" value="Phosphopentomutase_DeoB_cap_sf"/>
</dbReference>
<feature type="binding site" evidence="6">
    <location>
        <position position="347"/>
    </location>
    <ligand>
        <name>Mn(2+)</name>
        <dbReference type="ChEBI" id="CHEBI:29035"/>
        <label>1</label>
    </ligand>
</feature>
<dbReference type="CDD" id="cd16009">
    <property type="entry name" value="PPM"/>
    <property type="match status" value="1"/>
</dbReference>
<protein>
    <recommendedName>
        <fullName evidence="6 7">Phosphopentomutase</fullName>
        <ecNumber evidence="6 7">5.4.2.7</ecNumber>
    </recommendedName>
    <alternativeName>
        <fullName evidence="6">Phosphodeoxyribomutase</fullName>
    </alternativeName>
</protein>
<keyword evidence="2 6" id="KW-0963">Cytoplasm</keyword>
<comment type="catalytic activity">
    <reaction evidence="6">
        <text>alpha-D-ribose 1-phosphate = D-ribose 5-phosphate</text>
        <dbReference type="Rhea" id="RHEA:18793"/>
        <dbReference type="ChEBI" id="CHEBI:57720"/>
        <dbReference type="ChEBI" id="CHEBI:78346"/>
        <dbReference type="EC" id="5.4.2.7"/>
    </reaction>
</comment>
<comment type="catalytic activity">
    <reaction evidence="6">
        <text>2-deoxy-alpha-D-ribose 1-phosphate = 2-deoxy-D-ribose 5-phosphate</text>
        <dbReference type="Rhea" id="RHEA:27658"/>
        <dbReference type="ChEBI" id="CHEBI:57259"/>
        <dbReference type="ChEBI" id="CHEBI:62877"/>
        <dbReference type="EC" id="5.4.2.7"/>
    </reaction>
</comment>
<dbReference type="InterPro" id="IPR006124">
    <property type="entry name" value="Metalloenzyme"/>
</dbReference>
<dbReference type="GO" id="GO:0030145">
    <property type="term" value="F:manganese ion binding"/>
    <property type="evidence" value="ECO:0007669"/>
    <property type="project" value="UniProtKB-UniRule"/>
</dbReference>
<feature type="binding site" evidence="6">
    <location>
        <position position="306"/>
    </location>
    <ligand>
        <name>Mn(2+)</name>
        <dbReference type="ChEBI" id="CHEBI:29035"/>
        <label>2</label>
    </ligand>
</feature>
<evidence type="ECO:0000256" key="6">
    <source>
        <dbReference type="HAMAP-Rule" id="MF_00740"/>
    </source>
</evidence>
<evidence type="ECO:0000256" key="3">
    <source>
        <dbReference type="ARBA" id="ARBA00022723"/>
    </source>
</evidence>
<dbReference type="GO" id="GO:0043094">
    <property type="term" value="P:metabolic compound salvage"/>
    <property type="evidence" value="ECO:0007669"/>
    <property type="project" value="UniProtKB-UniRule"/>
</dbReference>
<evidence type="ECO:0000313" key="9">
    <source>
        <dbReference type="EMBL" id="XBO76243.1"/>
    </source>
</evidence>